<dbReference type="STRING" id="76728.AQ490_12050"/>
<name>A0A0T6LKT4_WENVI</name>
<keyword evidence="3" id="KW-1185">Reference proteome</keyword>
<feature type="region of interest" description="Disordered" evidence="1">
    <location>
        <begin position="15"/>
        <end position="72"/>
    </location>
</feature>
<feature type="compositionally biased region" description="Low complexity" evidence="1">
    <location>
        <begin position="49"/>
        <end position="68"/>
    </location>
</feature>
<proteinExistence type="predicted"/>
<accession>A0A0T6LKT4</accession>
<reference evidence="2 3" key="1">
    <citation type="submission" date="2015-10" db="EMBL/GenBank/DDBJ databases">
        <title>Draft genome sequence of pyrrolomycin-producing Streptomyces vitaminophilus.</title>
        <authorList>
            <person name="Graham D.E."/>
            <person name="Mahan K.M."/>
            <person name="Klingeman D.M."/>
            <person name="Hettich R.L."/>
            <person name="Parry R.J."/>
        </authorList>
    </citation>
    <scope>NUCLEOTIDE SEQUENCE [LARGE SCALE GENOMIC DNA]</scope>
    <source>
        <strain evidence="2 3">ATCC 31673</strain>
    </source>
</reference>
<organism evidence="2 3">
    <name type="scientific">Wenjunlia vitaminophila</name>
    <name type="common">Streptomyces vitaminophilus</name>
    <dbReference type="NCBI Taxonomy" id="76728"/>
    <lineage>
        <taxon>Bacteria</taxon>
        <taxon>Bacillati</taxon>
        <taxon>Actinomycetota</taxon>
        <taxon>Actinomycetes</taxon>
        <taxon>Kitasatosporales</taxon>
        <taxon>Streptomycetaceae</taxon>
        <taxon>Wenjunlia</taxon>
    </lineage>
</organism>
<feature type="compositionally biased region" description="Polar residues" evidence="1">
    <location>
        <begin position="38"/>
        <end position="47"/>
    </location>
</feature>
<protein>
    <submittedName>
        <fullName evidence="2">Uncharacterized protein</fullName>
    </submittedName>
</protein>
<comment type="caution">
    <text evidence="2">The sequence shown here is derived from an EMBL/GenBank/DDBJ whole genome shotgun (WGS) entry which is preliminary data.</text>
</comment>
<feature type="compositionally biased region" description="Basic and acidic residues" evidence="1">
    <location>
        <begin position="15"/>
        <end position="24"/>
    </location>
</feature>
<dbReference type="eggNOG" id="ENOG5034ANP">
    <property type="taxonomic scope" value="Bacteria"/>
</dbReference>
<dbReference type="Proteomes" id="UP000050867">
    <property type="component" value="Unassembled WGS sequence"/>
</dbReference>
<gene>
    <name evidence="2" type="ORF">AQ490_12050</name>
</gene>
<sequence length="219" mass="22044">MVVVGVGLGFGAVRLMDRDDDGRDPAAAGSVSAAPSTGRGQQPSGEQGSRPTASSAAPSPSTGLPATAGDQARAVDELLEESADDRETVVNAVQAVDGCVSPRAVEAAADDLSAAAGRREDLVRRLDGLELDLVSGGAAAAAELRAAWSHSADADRAYAAWAATAADGGCAPGGAPHDADYYRGGSSSAKATKAKKSFVRLWNPIADEHGLEARSAYAL</sequence>
<evidence type="ECO:0000313" key="2">
    <source>
        <dbReference type="EMBL" id="KRV46601.1"/>
    </source>
</evidence>
<dbReference type="AlphaFoldDB" id="A0A0T6LKT4"/>
<feature type="compositionally biased region" description="Low complexity" evidence="1">
    <location>
        <begin position="25"/>
        <end position="36"/>
    </location>
</feature>
<evidence type="ECO:0000313" key="3">
    <source>
        <dbReference type="Proteomes" id="UP000050867"/>
    </source>
</evidence>
<dbReference type="EMBL" id="LLZU01000039">
    <property type="protein sequence ID" value="KRV46601.1"/>
    <property type="molecule type" value="Genomic_DNA"/>
</dbReference>
<evidence type="ECO:0000256" key="1">
    <source>
        <dbReference type="SAM" id="MobiDB-lite"/>
    </source>
</evidence>